<evidence type="ECO:0000256" key="12">
    <source>
        <dbReference type="RuleBase" id="RU003345"/>
    </source>
</evidence>
<dbReference type="Gene3D" id="3.10.180.80">
    <property type="entry name" value="Uncharacterised protein PF07063, DUF1338"/>
    <property type="match status" value="1"/>
</dbReference>
<evidence type="ECO:0000256" key="5">
    <source>
        <dbReference type="ARBA" id="ARBA00023004"/>
    </source>
</evidence>
<comment type="catalytic activity">
    <reaction evidence="10">
        <text>an aldehyde + NAD(+) + H2O = a carboxylate + NADH + 2 H(+)</text>
        <dbReference type="Rhea" id="RHEA:16185"/>
        <dbReference type="ChEBI" id="CHEBI:15377"/>
        <dbReference type="ChEBI" id="CHEBI:15378"/>
        <dbReference type="ChEBI" id="CHEBI:17478"/>
        <dbReference type="ChEBI" id="CHEBI:29067"/>
        <dbReference type="ChEBI" id="CHEBI:57540"/>
        <dbReference type="ChEBI" id="CHEBI:57945"/>
        <dbReference type="EC" id="1.2.1.3"/>
    </reaction>
</comment>
<dbReference type="EC" id="1.13.11.93" evidence="8"/>
<dbReference type="Pfam" id="PF07063">
    <property type="entry name" value="HGLS"/>
    <property type="match status" value="1"/>
</dbReference>
<dbReference type="InterPro" id="IPR047869">
    <property type="entry name" value="YdcJ_bac-like"/>
</dbReference>
<dbReference type="GO" id="GO:0046394">
    <property type="term" value="P:carboxylic acid biosynthetic process"/>
    <property type="evidence" value="ECO:0007669"/>
    <property type="project" value="UniProtKB-ARBA"/>
</dbReference>
<feature type="domain" description="Aldehyde dehydrogenase" evidence="13">
    <location>
        <begin position="29"/>
        <end position="488"/>
    </location>
</feature>
<comment type="caution">
    <text evidence="14">The sequence shown here is derived from an EMBL/GenBank/DDBJ whole genome shotgun (WGS) entry which is preliminary data.</text>
</comment>
<comment type="similarity">
    <text evidence="7">Belongs to the 2-oxoadipate dioxygenase/decarboxylase family.</text>
</comment>
<dbReference type="RefSeq" id="XP_036532648.1">
    <property type="nucleotide sequence ID" value="XM_036676595.1"/>
</dbReference>
<reference evidence="14 15" key="1">
    <citation type="submission" date="2020-05" db="EMBL/GenBank/DDBJ databases">
        <title>Identification and distribution of gene clusters putatively required for synthesis of sphingolipid metabolism inhibitors in phylogenetically diverse species of the filamentous fungus Fusarium.</title>
        <authorList>
            <person name="Kim H.-S."/>
            <person name="Busman M."/>
            <person name="Brown D.W."/>
            <person name="Divon H."/>
            <person name="Uhlig S."/>
            <person name="Proctor R.H."/>
        </authorList>
    </citation>
    <scope>NUCLEOTIDE SEQUENCE [LARGE SCALE GENOMIC DNA]</scope>
    <source>
        <strain evidence="14 15">NRRL 66333</strain>
    </source>
</reference>
<dbReference type="PROSITE" id="PS00687">
    <property type="entry name" value="ALDEHYDE_DEHYDR_GLU"/>
    <property type="match status" value="1"/>
</dbReference>
<dbReference type="CDD" id="cd16348">
    <property type="entry name" value="VOC_YdcJ_like"/>
    <property type="match status" value="1"/>
</dbReference>
<dbReference type="Gene3D" id="3.40.605.10">
    <property type="entry name" value="Aldehyde Dehydrogenase, Chain A, domain 1"/>
    <property type="match status" value="1"/>
</dbReference>
<evidence type="ECO:0000256" key="3">
    <source>
        <dbReference type="ARBA" id="ARBA00022964"/>
    </source>
</evidence>
<evidence type="ECO:0000256" key="8">
    <source>
        <dbReference type="ARBA" id="ARBA00035023"/>
    </source>
</evidence>
<dbReference type="InterPro" id="IPR029510">
    <property type="entry name" value="Ald_DH_CS_GLU"/>
</dbReference>
<evidence type="ECO:0000256" key="9">
    <source>
        <dbReference type="ARBA" id="ARBA00035045"/>
    </source>
</evidence>
<organism evidence="14 15">
    <name type="scientific">Gibberella subglutinans</name>
    <name type="common">Fusarium subglutinans</name>
    <dbReference type="NCBI Taxonomy" id="42677"/>
    <lineage>
        <taxon>Eukaryota</taxon>
        <taxon>Fungi</taxon>
        <taxon>Dikarya</taxon>
        <taxon>Ascomycota</taxon>
        <taxon>Pezizomycotina</taxon>
        <taxon>Sordariomycetes</taxon>
        <taxon>Hypocreomycetidae</taxon>
        <taxon>Hypocreales</taxon>
        <taxon>Nectriaceae</taxon>
        <taxon>Fusarium</taxon>
        <taxon>Fusarium fujikuroi species complex</taxon>
    </lineage>
</organism>
<dbReference type="GO" id="GO:0051213">
    <property type="term" value="F:dioxygenase activity"/>
    <property type="evidence" value="ECO:0007669"/>
    <property type="project" value="UniProtKB-KW"/>
</dbReference>
<dbReference type="EC" id="1.2.1.3" evidence="6"/>
<proteinExistence type="inferred from homology"/>
<keyword evidence="3" id="KW-0223">Dioxygenase</keyword>
<dbReference type="SMART" id="SM01150">
    <property type="entry name" value="DUF1338"/>
    <property type="match status" value="1"/>
</dbReference>
<evidence type="ECO:0000256" key="7">
    <source>
        <dbReference type="ARBA" id="ARBA00035013"/>
    </source>
</evidence>
<dbReference type="InterPro" id="IPR016161">
    <property type="entry name" value="Ald_DH/histidinol_DH"/>
</dbReference>
<dbReference type="GO" id="GO:0004029">
    <property type="term" value="F:aldehyde dehydrogenase (NAD+) activity"/>
    <property type="evidence" value="ECO:0007669"/>
    <property type="project" value="UniProtKB-EC"/>
</dbReference>
<evidence type="ECO:0000313" key="14">
    <source>
        <dbReference type="EMBL" id="KAF5587201.1"/>
    </source>
</evidence>
<sequence>MASTTTSITLPNGKKYDQPTGLFINNEYVAASGDEFTVTNPVTEEEVIKLKGASEEDVDKAVQAARKAFEGEWSELAAVDRGAFLYKLADLIDRDRELIAAIDAFDNGKPFSACLAGDLDESYNVFRYYAGAADKISGKTIETSPAKLAYVLQEPLGVCGQIIPWNFPFMMLAWKVAPALACGNTVILKPAEQTPLSALYFGNLVKEAGLPAGVVNVLPGLGPQTGKAIAGHMDIDKVAFTGSTNTGRAIMKDAANNLKNITLECGGKSPSIVFADAELEQAVKWCHFGIMDNKGEVCTSTSRIYVHEDIYEKFLEKFVAVTKENDKLGAPFEEATVQGPQVSKTQFDRVISYIEEGRKSGARLLYGGSKYGDKGYYLQPTVFADTTEDMKIMKEEIFGPVVSIAKFSTDEEAIAKANDTSYGLAAALFTEKISRAHKVARKLQAGMVWINSSGDSHFGIPFGGYKSSGIGRELGQYALDAYTQSKAIHVNLGFELAGHEIAYQHIPFLQQQQQQHTIATVTMTVTDPVSPDAIRAMFASALSSMYRREVPQYGTLLKLVSDINHQKHQPIEPRIEVERHGAIRLGTPEELAMMRRLFAVMGMHPVGYYDLTVANLPVHATCFRPLTQEALAYNPFRVFTSLLRLELIEDETLRTQAADILRKRNIFTDRCVELIEMFESQKSFSTEVSKEFIKEALETFRWHKTSTVDMKTYKALREAHPLIADVVCFKGPHINHLTPRVLDIETAQVEMLRYGLQAKDAIEGPPPRLCPILLRQTSFLALDEAIAFSEGEETGGSHKARFGEIEQRGMALTPKGRRLYDDLINEWRGSVVELTSDAKSGSKEQILAEVFQKFPDDLETIRRENLAYFTYSPTPKLSKDSDVSIDSLVSSGAVKAEPITYEDFLPVSAAGIFHSNLGEDGGLSHVAEADQEFFEKSLGCQVKREFELYSEMQEVSIRGCLET</sequence>
<dbReference type="PANTHER" id="PTHR11699">
    <property type="entry name" value="ALDEHYDE DEHYDROGENASE-RELATED"/>
    <property type="match status" value="1"/>
</dbReference>
<evidence type="ECO:0000256" key="1">
    <source>
        <dbReference type="ARBA" id="ARBA00001954"/>
    </source>
</evidence>
<keyword evidence="4 12" id="KW-0560">Oxidoreductase</keyword>
<dbReference type="Gene3D" id="3.40.309.10">
    <property type="entry name" value="Aldehyde Dehydrogenase, Chain A, domain 2"/>
    <property type="match status" value="1"/>
</dbReference>
<dbReference type="CDD" id="cd07144">
    <property type="entry name" value="ALDH_ALD2-YMR170C"/>
    <property type="match status" value="1"/>
</dbReference>
<evidence type="ECO:0000256" key="10">
    <source>
        <dbReference type="ARBA" id="ARBA00049194"/>
    </source>
</evidence>
<keyword evidence="5" id="KW-0408">Iron</keyword>
<dbReference type="InterPro" id="IPR015590">
    <property type="entry name" value="Aldehyde_DH_dom"/>
</dbReference>
<evidence type="ECO:0000256" key="11">
    <source>
        <dbReference type="PROSITE-ProRule" id="PRU10007"/>
    </source>
</evidence>
<dbReference type="OrthoDB" id="310895at2759"/>
<evidence type="ECO:0000259" key="13">
    <source>
        <dbReference type="Pfam" id="PF00171"/>
    </source>
</evidence>
<dbReference type="InterPro" id="IPR016163">
    <property type="entry name" value="Ald_DH_C"/>
</dbReference>
<evidence type="ECO:0000256" key="4">
    <source>
        <dbReference type="ARBA" id="ARBA00023002"/>
    </source>
</evidence>
<dbReference type="AlphaFoldDB" id="A0A8H5LAM8"/>
<protein>
    <recommendedName>
        <fullName evidence="9">2-hydroxyglutarate synthase</fullName>
        <ecNumber evidence="8">1.13.11.93</ecNumber>
        <ecNumber evidence="6">1.2.1.3</ecNumber>
    </recommendedName>
</protein>
<dbReference type="SUPFAM" id="SSF53720">
    <property type="entry name" value="ALDH-like"/>
    <property type="match status" value="1"/>
</dbReference>
<dbReference type="GeneID" id="59311313"/>
<evidence type="ECO:0000256" key="6">
    <source>
        <dbReference type="ARBA" id="ARBA00024226"/>
    </source>
</evidence>
<gene>
    <name evidence="14" type="ORF">FSUBG_11867</name>
</gene>
<dbReference type="FunFam" id="3.40.605.10:FF:000050">
    <property type="entry name" value="Aldehyde dehydrogenase, mitochondrial"/>
    <property type="match status" value="1"/>
</dbReference>
<feature type="active site" evidence="11">
    <location>
        <position position="264"/>
    </location>
</feature>
<dbReference type="FunFam" id="3.40.605.10:FF:000026">
    <property type="entry name" value="Aldehyde dehydrogenase, putative"/>
    <property type="match status" value="1"/>
</dbReference>
<accession>A0A8H5LAM8</accession>
<evidence type="ECO:0000313" key="15">
    <source>
        <dbReference type="Proteomes" id="UP000547976"/>
    </source>
</evidence>
<name>A0A8H5LAM8_GIBSU</name>
<comment type="similarity">
    <text evidence="2 12">Belongs to the aldehyde dehydrogenase family.</text>
</comment>
<evidence type="ECO:0000256" key="2">
    <source>
        <dbReference type="ARBA" id="ARBA00009986"/>
    </source>
</evidence>
<dbReference type="Pfam" id="PF00171">
    <property type="entry name" value="Aldedh"/>
    <property type="match status" value="1"/>
</dbReference>
<dbReference type="Proteomes" id="UP000547976">
    <property type="component" value="Unassembled WGS sequence"/>
</dbReference>
<dbReference type="EMBL" id="JAAOAV010000238">
    <property type="protein sequence ID" value="KAF5587201.1"/>
    <property type="molecule type" value="Genomic_DNA"/>
</dbReference>
<keyword evidence="15" id="KW-1185">Reference proteome</keyword>
<dbReference type="InterPro" id="IPR016162">
    <property type="entry name" value="Ald_DH_N"/>
</dbReference>
<dbReference type="FunFam" id="3.40.309.10:FF:000012">
    <property type="entry name" value="Betaine aldehyde dehydrogenase"/>
    <property type="match status" value="1"/>
</dbReference>
<dbReference type="InterPro" id="IPR009770">
    <property type="entry name" value="HGLS"/>
</dbReference>
<comment type="cofactor">
    <cofactor evidence="1">
        <name>Fe(2+)</name>
        <dbReference type="ChEBI" id="CHEBI:29033"/>
    </cofactor>
</comment>